<dbReference type="Proteomes" id="UP000132784">
    <property type="component" value="Segment"/>
</dbReference>
<dbReference type="EMBL" id="AB592928">
    <property type="protein sequence ID" value="BAJ78491.1"/>
    <property type="molecule type" value="Genomic_DNA"/>
</dbReference>
<dbReference type="EMBL" id="KC503762">
    <property type="protein sequence ID" value="AGE11501.1"/>
    <property type="molecule type" value="Genomic_DNA"/>
</dbReference>
<comment type="subcellular location">
    <subcellularLocation>
        <location evidence="1">Host cell</location>
    </subcellularLocation>
</comment>
<gene>
    <name evidence="4" type="primary">GP25</name>
</gene>
<name>E9RH39_GPCMV</name>
<dbReference type="Proteomes" id="UP000102041">
    <property type="component" value="Segment"/>
</dbReference>
<evidence type="ECO:0000313" key="5">
    <source>
        <dbReference type="Proteomes" id="UP000102041"/>
    </source>
</evidence>
<feature type="compositionally biased region" description="Basic and acidic residues" evidence="2">
    <location>
        <begin position="1"/>
        <end position="24"/>
    </location>
</feature>
<evidence type="ECO:0000256" key="2">
    <source>
        <dbReference type="SAM" id="MobiDB-lite"/>
    </source>
</evidence>
<organismHost>
    <name type="scientific">Cavia porcellus</name>
    <name type="common">Guinea pig</name>
    <dbReference type="NCBI Taxonomy" id="10141"/>
</organismHost>
<proteinExistence type="predicted"/>
<organism evidence="4 5">
    <name type="scientific">Guinea pig cytomegalovirus (strain 22122)</name>
    <name type="common">GPCMV</name>
    <dbReference type="NCBI Taxonomy" id="103920"/>
    <lineage>
        <taxon>Viruses</taxon>
        <taxon>Duplodnaviria</taxon>
        <taxon>Heunggongvirae</taxon>
        <taxon>Peploviricota</taxon>
        <taxon>Herviviricetes</taxon>
        <taxon>Herpesvirales</taxon>
        <taxon>Orthoherpesviridae</taxon>
        <taxon>Betaherpesvirinae</taxon>
        <taxon>Quwivirus</taxon>
        <taxon>Quwivirus caviidbeta2</taxon>
    </lineage>
</organism>
<keyword evidence="6" id="KW-1185">Reference proteome</keyword>
<feature type="compositionally biased region" description="Low complexity" evidence="2">
    <location>
        <begin position="38"/>
        <end position="47"/>
    </location>
</feature>
<dbReference type="RefSeq" id="YP_007417797.1">
    <property type="nucleotide sequence ID" value="NC_020231.1"/>
</dbReference>
<evidence type="ECO:0000313" key="3">
    <source>
        <dbReference type="EMBL" id="AGE11501.1"/>
    </source>
</evidence>
<evidence type="ECO:0000313" key="6">
    <source>
        <dbReference type="Proteomes" id="UP000132784"/>
    </source>
</evidence>
<reference evidence="3 6" key="2">
    <citation type="journal article" date="2013" name="Genome Announc.">
        <title>Complete genome sequence of pathogenic Guinea pig cytomegalovirus from salivary gland homogenates of infected animals.</title>
        <authorList>
            <person name="Yang D."/>
            <person name="Tamburro K."/>
            <person name="Dittmer D."/>
            <person name="Cui X."/>
            <person name="McVoy M.A."/>
            <person name="Hernandez-Alvarado N."/>
            <person name="Schleiss M.R."/>
        </authorList>
    </citation>
    <scope>NUCLEOTIDE SEQUENCE [LARGE SCALE GENOMIC DNA]</scope>
    <source>
        <strain evidence="3">21222</strain>
    </source>
</reference>
<dbReference type="InterPro" id="IPR006731">
    <property type="entry name" value="Herpes_pp85"/>
</dbReference>
<protein>
    <submittedName>
        <fullName evidence="3 4">GP25</fullName>
    </submittedName>
</protein>
<accession>E9RH39</accession>
<feature type="region of interest" description="Disordered" evidence="2">
    <location>
        <begin position="1"/>
        <end position="89"/>
    </location>
</feature>
<sequence length="550" mass="61545">MGRSESMNREVEHVTRYRSQDEHGASGNVLPVTRKRSTSFSGNRSSSMDQSPTETVYSLLKQGGARPKLKTSSKSVDHGNRSPEDEDDESGIIYSDLKIVATAPKTYREEIYVNSHAVRAWASESRDQMNQLGFNPNIFDSAMVDIIKDCLSPSYLKTLIKFNTTRAAPMSVVVTTLDPMCSVAAARALPIVKPVLKLMLWINCYQNGVAAANNMRSHMRDVMRSSEVNLIRLRMEQAARDGSELIRVLLNNFDTEDLYDGKHLRCLTAAKMHLLSMNTSCLYFSSGKISALRGICPLFRPGDNLCEQAYGIYRKSLENMTLAVKHPIQLICQGKNHPMNEVLSDFLFLAGIRNMLHNYNRALGDLRSFIFYQLEALLETLYLAYVQLPHMKQELLTVVRCVQDVISQHNPSDMALHGLCKSILVFVRDALACEILINPDLTRHALRQLCNGGNTRGGANLTRAICLMNSPLTYRPMVSPDECRNIVKQNVVIPTYTGELTEQTIPLIYTQVENVAPLATSLCKAASAECASEESGYLQEEARDIVRHIQ</sequence>
<dbReference type="Pfam" id="PF04637">
    <property type="entry name" value="Herpes_pp85"/>
    <property type="match status" value="1"/>
</dbReference>
<evidence type="ECO:0000256" key="1">
    <source>
        <dbReference type="ARBA" id="ARBA00004340"/>
    </source>
</evidence>
<reference evidence="4 5" key="1">
    <citation type="journal article" date="2011" name="J. Gen. Virol.">
        <title>Re-evaluation of the genome sequence of guinea pig cytomegalovirus.</title>
        <authorList>
            <person name="Kanai K."/>
            <person name="Yamada S."/>
            <person name="Yamamoto Y."/>
            <person name="Fukui Y."/>
            <person name="Kurane I."/>
            <person name="Inoue N."/>
        </authorList>
    </citation>
    <scope>NUCLEOTIDE SEQUENCE [LARGE SCALE GENOMIC DNA]</scope>
    <source>
        <strain evidence="4">22122</strain>
    </source>
</reference>
<evidence type="ECO:0000313" key="4">
    <source>
        <dbReference type="EMBL" id="BAJ78491.1"/>
    </source>
</evidence>
<dbReference type="GO" id="GO:0043657">
    <property type="term" value="C:host cell"/>
    <property type="evidence" value="ECO:0007669"/>
    <property type="project" value="UniProtKB-SubCell"/>
</dbReference>
<dbReference type="KEGG" id="vg:14536624"/>
<dbReference type="GeneID" id="14536624"/>